<reference evidence="1 2" key="1">
    <citation type="journal article" date="2022" name="Nat. Ecol. Evol.">
        <title>A masculinizing supergene underlies an exaggerated male reproductive morph in a spider.</title>
        <authorList>
            <person name="Hendrickx F."/>
            <person name="De Corte Z."/>
            <person name="Sonet G."/>
            <person name="Van Belleghem S.M."/>
            <person name="Kostlbacher S."/>
            <person name="Vangestel C."/>
        </authorList>
    </citation>
    <scope>NUCLEOTIDE SEQUENCE [LARGE SCALE GENOMIC DNA]</scope>
    <source>
        <strain evidence="1">W744_W776</strain>
    </source>
</reference>
<protein>
    <submittedName>
        <fullName evidence="1">Uncharacterized protein</fullName>
    </submittedName>
</protein>
<organism evidence="1 2">
    <name type="scientific">Oedothorax gibbosus</name>
    <dbReference type="NCBI Taxonomy" id="931172"/>
    <lineage>
        <taxon>Eukaryota</taxon>
        <taxon>Metazoa</taxon>
        <taxon>Ecdysozoa</taxon>
        <taxon>Arthropoda</taxon>
        <taxon>Chelicerata</taxon>
        <taxon>Arachnida</taxon>
        <taxon>Araneae</taxon>
        <taxon>Araneomorphae</taxon>
        <taxon>Entelegynae</taxon>
        <taxon>Araneoidea</taxon>
        <taxon>Linyphiidae</taxon>
        <taxon>Erigoninae</taxon>
        <taxon>Oedothorax</taxon>
    </lineage>
</organism>
<dbReference type="AlphaFoldDB" id="A0AAV6TXG6"/>
<evidence type="ECO:0000313" key="1">
    <source>
        <dbReference type="EMBL" id="KAG8176406.1"/>
    </source>
</evidence>
<dbReference type="EMBL" id="JAFNEN010000886">
    <property type="protein sequence ID" value="KAG8176406.1"/>
    <property type="molecule type" value="Genomic_DNA"/>
</dbReference>
<evidence type="ECO:0000313" key="2">
    <source>
        <dbReference type="Proteomes" id="UP000827092"/>
    </source>
</evidence>
<gene>
    <name evidence="1" type="ORF">JTE90_012560</name>
</gene>
<dbReference type="Proteomes" id="UP000827092">
    <property type="component" value="Unassembled WGS sequence"/>
</dbReference>
<comment type="caution">
    <text evidence="1">The sequence shown here is derived from an EMBL/GenBank/DDBJ whole genome shotgun (WGS) entry which is preliminary data.</text>
</comment>
<proteinExistence type="predicted"/>
<name>A0AAV6TXG6_9ARAC</name>
<sequence>MLKTALTKGFFRYPHGKAKHNLPGKPPKQATRYQCSLCDYGSNFSANDFWLSQLQLENKIYQADLCKQSFSSAPFVHMPRGGRQI</sequence>
<keyword evidence="2" id="KW-1185">Reference proteome</keyword>
<accession>A0AAV6TXG6</accession>